<reference evidence="6" key="1">
    <citation type="submission" date="2014-09" db="EMBL/GenBank/DDBJ databases">
        <title>Draft genome sequence of an oleaginous Mucoromycotina fungus Mucor ambiguus NBRC6742.</title>
        <authorList>
            <person name="Takeda I."/>
            <person name="Yamane N."/>
            <person name="Morita T."/>
            <person name="Tamano K."/>
            <person name="Machida M."/>
            <person name="Baker S."/>
            <person name="Koike H."/>
        </authorList>
    </citation>
    <scope>NUCLEOTIDE SEQUENCE</scope>
    <source>
        <strain evidence="6">NBRC 6742</strain>
    </source>
</reference>
<sequence length="233" mass="25349">MLTTFLLNGVVFLGGQVFLETFYPTSKLLGCSYVSLLGVPMYFVLLGINGKFFGRVAEKAYQIQAKQTKQNVPTSTTTVSSLASTILTTILYVNCGIVATLLSKIPHDSVSVVLDHQRDRDDGLVNQTIMVGFPGTIFTFFLSFLRSGAVFALIYPCFIIMAMMAAPKATTPYSQTMASGADAQSEWTLPNSIPIFYPVRKLNDGVILLVRLVGGVHADSIVSEKKNASIKQE</sequence>
<dbReference type="GO" id="GO:0005783">
    <property type="term" value="C:endoplasmic reticulum"/>
    <property type="evidence" value="ECO:0007669"/>
    <property type="project" value="TreeGrafter"/>
</dbReference>
<feature type="transmembrane region" description="Helical" evidence="5">
    <location>
        <begin position="82"/>
        <end position="102"/>
    </location>
</feature>
<evidence type="ECO:0000256" key="1">
    <source>
        <dbReference type="ARBA" id="ARBA00004141"/>
    </source>
</evidence>
<dbReference type="GO" id="GO:0016236">
    <property type="term" value="P:macroautophagy"/>
    <property type="evidence" value="ECO:0007669"/>
    <property type="project" value="TreeGrafter"/>
</dbReference>
<dbReference type="EMBL" id="DF836541">
    <property type="protein sequence ID" value="GAN09227.1"/>
    <property type="molecule type" value="Genomic_DNA"/>
</dbReference>
<keyword evidence="3 5" id="KW-1133">Transmembrane helix</keyword>
<dbReference type="STRING" id="91626.A0A0C9MZZ2"/>
<evidence type="ECO:0000313" key="6">
    <source>
        <dbReference type="EMBL" id="GAN09227.1"/>
    </source>
</evidence>
<evidence type="ECO:0000256" key="3">
    <source>
        <dbReference type="ARBA" id="ARBA00022989"/>
    </source>
</evidence>
<keyword evidence="2 5" id="KW-0812">Transmembrane</keyword>
<gene>
    <name evidence="6" type="ORF">MAM1_0252c08751</name>
</gene>
<protein>
    <submittedName>
        <fullName evidence="6">Uncharacterized protein</fullName>
    </submittedName>
</protein>
<keyword evidence="7" id="KW-1185">Reference proteome</keyword>
<keyword evidence="4 5" id="KW-0472">Membrane</keyword>
<comment type="subcellular location">
    <subcellularLocation>
        <location evidence="1">Membrane</location>
        <topology evidence="1">Multi-pass membrane protein</topology>
    </subcellularLocation>
</comment>
<evidence type="ECO:0000256" key="5">
    <source>
        <dbReference type="SAM" id="Phobius"/>
    </source>
</evidence>
<name>A0A0C9MZZ2_9FUNG</name>
<feature type="transmembrane region" description="Helical" evidence="5">
    <location>
        <begin position="6"/>
        <end position="23"/>
    </location>
</feature>
<feature type="transmembrane region" description="Helical" evidence="5">
    <location>
        <begin position="148"/>
        <end position="167"/>
    </location>
</feature>
<dbReference type="PANTHER" id="PTHR21389">
    <property type="entry name" value="P53 INDUCED PROTEIN"/>
    <property type="match status" value="1"/>
</dbReference>
<feature type="transmembrane region" description="Helical" evidence="5">
    <location>
        <begin position="30"/>
        <end position="48"/>
    </location>
</feature>
<feature type="transmembrane region" description="Helical" evidence="5">
    <location>
        <begin position="123"/>
        <end position="142"/>
    </location>
</feature>
<dbReference type="GO" id="GO:0016020">
    <property type="term" value="C:membrane"/>
    <property type="evidence" value="ECO:0007669"/>
    <property type="project" value="UniProtKB-SubCell"/>
</dbReference>
<organism evidence="6">
    <name type="scientific">Mucor ambiguus</name>
    <dbReference type="NCBI Taxonomy" id="91626"/>
    <lineage>
        <taxon>Eukaryota</taxon>
        <taxon>Fungi</taxon>
        <taxon>Fungi incertae sedis</taxon>
        <taxon>Mucoromycota</taxon>
        <taxon>Mucoromycotina</taxon>
        <taxon>Mucoromycetes</taxon>
        <taxon>Mucorales</taxon>
        <taxon>Mucorineae</taxon>
        <taxon>Mucoraceae</taxon>
        <taxon>Mucor</taxon>
    </lineage>
</organism>
<dbReference type="Proteomes" id="UP000053815">
    <property type="component" value="Unassembled WGS sequence"/>
</dbReference>
<dbReference type="PANTHER" id="PTHR21389:SF0">
    <property type="entry name" value="ETOPOSIDE-INDUCED PROTEIN 2.4 HOMOLOG"/>
    <property type="match status" value="1"/>
</dbReference>
<accession>A0A0C9MZZ2</accession>
<evidence type="ECO:0000256" key="4">
    <source>
        <dbReference type="ARBA" id="ARBA00023136"/>
    </source>
</evidence>
<dbReference type="AlphaFoldDB" id="A0A0C9MZZ2"/>
<proteinExistence type="predicted"/>
<dbReference type="OrthoDB" id="266518at2759"/>
<evidence type="ECO:0000256" key="2">
    <source>
        <dbReference type="ARBA" id="ARBA00022692"/>
    </source>
</evidence>
<evidence type="ECO:0000313" key="7">
    <source>
        <dbReference type="Proteomes" id="UP000053815"/>
    </source>
</evidence>